<accession>A0A2T3RVE2</accession>
<evidence type="ECO:0000313" key="2">
    <source>
        <dbReference type="EMBL" id="TBR53466.1"/>
    </source>
</evidence>
<dbReference type="EMBL" id="SIZV01000010">
    <property type="protein sequence ID" value="TBR53466.1"/>
    <property type="molecule type" value="Genomic_DNA"/>
</dbReference>
<organism evidence="2 4">
    <name type="scientific">Escherichia albertii</name>
    <dbReference type="NCBI Taxonomy" id="208962"/>
    <lineage>
        <taxon>Bacteria</taxon>
        <taxon>Pseudomonadati</taxon>
        <taxon>Pseudomonadota</taxon>
        <taxon>Gammaproteobacteria</taxon>
        <taxon>Enterobacterales</taxon>
        <taxon>Enterobacteriaceae</taxon>
        <taxon>Escherichia</taxon>
    </lineage>
</organism>
<reference evidence="1 3" key="1">
    <citation type="submission" date="2018-03" db="EMBL/GenBank/DDBJ databases">
        <title>Whole Genome Sequencing of Escherichia coli isolates from wildlife.</title>
        <authorList>
            <person name="Whitehouse C.A."/>
            <person name="Lacher D.W."/>
            <person name="Mammel M.K."/>
            <person name="Barnaba T."/>
            <person name="Lorch J.M."/>
        </authorList>
    </citation>
    <scope>NUCLEOTIDE SEQUENCE [LARGE SCALE GENOMIC DNA]</scope>
    <source>
        <strain evidence="1 3">20507-2</strain>
    </source>
</reference>
<evidence type="ECO:0000313" key="4">
    <source>
        <dbReference type="Proteomes" id="UP000292187"/>
    </source>
</evidence>
<evidence type="ECO:0000313" key="3">
    <source>
        <dbReference type="Proteomes" id="UP000240382"/>
    </source>
</evidence>
<reference evidence="2 4" key="2">
    <citation type="submission" date="2019-02" db="EMBL/GenBank/DDBJ databases">
        <title>Draft genome sequence of Escherichia albertii strain Mex-12/320a, isolated from an infant with diarrhea, harboring virulence genes associated with diarrheagenic strains of enteropathogenic E. coli.</title>
        <authorList>
            <person name="Maldonado-Puga S."/>
            <person name="Meza-Segura M."/>
            <person name="Zaidi M.B."/>
            <person name="Estrada-Garcia T."/>
        </authorList>
    </citation>
    <scope>NUCLEOTIDE SEQUENCE [LARGE SCALE GENOMIC DNA]</scope>
    <source>
        <strain evidence="2 4">Mex-12/320a</strain>
    </source>
</reference>
<name>A0A2T3RVE2_ESCAL</name>
<gene>
    <name evidence="1" type="ORF">C7B09_04925</name>
    <name evidence="2" type="ORF">EYS06_09715</name>
</gene>
<dbReference type="Proteomes" id="UP000240382">
    <property type="component" value="Unassembled WGS sequence"/>
</dbReference>
<dbReference type="AlphaFoldDB" id="A0A2T3RVE2"/>
<proteinExistence type="predicted"/>
<keyword evidence="3" id="KW-1185">Reference proteome</keyword>
<sequence>MCILLLFNKANTVYSHAITNNFPLKSLFTSQHGCKAFCILNISNYLFKL</sequence>
<comment type="caution">
    <text evidence="2">The sequence shown here is derived from an EMBL/GenBank/DDBJ whole genome shotgun (WGS) entry which is preliminary data.</text>
</comment>
<dbReference type="EMBL" id="PYQT01000003">
    <property type="protein sequence ID" value="PSY44575.1"/>
    <property type="molecule type" value="Genomic_DNA"/>
</dbReference>
<evidence type="ECO:0000313" key="1">
    <source>
        <dbReference type="EMBL" id="PSY44575.1"/>
    </source>
</evidence>
<protein>
    <submittedName>
        <fullName evidence="2">Immunoglobulin</fullName>
    </submittedName>
</protein>
<dbReference type="Proteomes" id="UP000292187">
    <property type="component" value="Unassembled WGS sequence"/>
</dbReference>